<dbReference type="FunFam" id="1.10.1240.10:FF:000001">
    <property type="entry name" value="Methionine synthase"/>
    <property type="match status" value="1"/>
</dbReference>
<dbReference type="GO" id="GO:0046653">
    <property type="term" value="P:tetrahydrofolate metabolic process"/>
    <property type="evidence" value="ECO:0007669"/>
    <property type="project" value="TreeGrafter"/>
</dbReference>
<keyword evidence="13 21" id="KW-0479">Metal-binding</keyword>
<dbReference type="Gene3D" id="1.10.288.10">
    <property type="entry name" value="Cobalamin-dependent Methionine Synthase, domain 2"/>
    <property type="match status" value="1"/>
</dbReference>
<dbReference type="InterPro" id="IPR036589">
    <property type="entry name" value="HCY_dom_sf"/>
</dbReference>
<evidence type="ECO:0000256" key="17">
    <source>
        <dbReference type="ARBA" id="ARBA00023285"/>
    </source>
</evidence>
<evidence type="ECO:0000256" key="6">
    <source>
        <dbReference type="ARBA" id="ARBA00012032"/>
    </source>
</evidence>
<dbReference type="InterPro" id="IPR033706">
    <property type="entry name" value="Met_synthase_B12-bd"/>
</dbReference>
<evidence type="ECO:0000313" key="31">
    <source>
        <dbReference type="Proteomes" id="UP000249239"/>
    </source>
</evidence>
<dbReference type="FunFam" id="3.20.20.20:FF:000002">
    <property type="entry name" value="Methionine synthase"/>
    <property type="match status" value="1"/>
</dbReference>
<evidence type="ECO:0000256" key="12">
    <source>
        <dbReference type="ARBA" id="ARBA00022691"/>
    </source>
</evidence>
<keyword evidence="8 21" id="KW-0489">Methyltransferase</keyword>
<dbReference type="PIRSF" id="PIRSF000381">
    <property type="entry name" value="MetH"/>
    <property type="match status" value="1"/>
</dbReference>
<evidence type="ECO:0000256" key="8">
    <source>
        <dbReference type="ARBA" id="ARBA00022603"/>
    </source>
</evidence>
<dbReference type="Pfam" id="PF02607">
    <property type="entry name" value="B12-binding_2"/>
    <property type="match status" value="1"/>
</dbReference>
<feature type="domain" description="B12-binding" evidence="28">
    <location>
        <begin position="747"/>
        <end position="882"/>
    </location>
</feature>
<feature type="binding site" evidence="23">
    <location>
        <position position="946"/>
    </location>
    <ligand>
        <name>S-adenosyl-L-methionine</name>
        <dbReference type="ChEBI" id="CHEBI:59789"/>
    </ligand>
</feature>
<evidence type="ECO:0000256" key="21">
    <source>
        <dbReference type="PIRNR" id="PIRNR000381"/>
    </source>
</evidence>
<evidence type="ECO:0000256" key="16">
    <source>
        <dbReference type="ARBA" id="ARBA00023167"/>
    </source>
</evidence>
<feature type="binding site" evidence="23">
    <location>
        <position position="861"/>
    </location>
    <ligand>
        <name>methylcob(III)alamin</name>
        <dbReference type="ChEBI" id="CHEBI:28115"/>
    </ligand>
</feature>
<keyword evidence="15 21" id="KW-0862">Zinc</keyword>
<proteinExistence type="inferred from homology"/>
<evidence type="ECO:0000313" key="30">
    <source>
        <dbReference type="EMBL" id="PZX16698.1"/>
    </source>
</evidence>
<evidence type="ECO:0000256" key="14">
    <source>
        <dbReference type="ARBA" id="ARBA00022737"/>
    </source>
</evidence>
<dbReference type="NCBIfam" id="TIGR02082">
    <property type="entry name" value="metH"/>
    <property type="match status" value="1"/>
</dbReference>
<dbReference type="GO" id="GO:0008270">
    <property type="term" value="F:zinc ion binding"/>
    <property type="evidence" value="ECO:0007669"/>
    <property type="project" value="UniProtKB-UniRule"/>
</dbReference>
<evidence type="ECO:0000256" key="18">
    <source>
        <dbReference type="ARBA" id="ARBA00025552"/>
    </source>
</evidence>
<feature type="binding site" evidence="22 24">
    <location>
        <position position="245"/>
    </location>
    <ligand>
        <name>Zn(2+)</name>
        <dbReference type="ChEBI" id="CHEBI:29105"/>
    </ligand>
</feature>
<dbReference type="InterPro" id="IPR036724">
    <property type="entry name" value="Cobalamin-bd_sf"/>
</dbReference>
<dbReference type="PROSITE" id="PS50970">
    <property type="entry name" value="HCY"/>
    <property type="match status" value="1"/>
</dbReference>
<dbReference type="GO" id="GO:0050667">
    <property type="term" value="P:homocysteine metabolic process"/>
    <property type="evidence" value="ECO:0007669"/>
    <property type="project" value="TreeGrafter"/>
</dbReference>
<comment type="domain">
    <text evidence="21">Modular enzyme with four functionally distinct domains. The isolated Hcy-binding domain catalyzes methyl transfer from free methylcobalamin to homocysteine. The Hcy-binding domain in association with the pterin-binding domain catalyzes the methylation of cob(I)alamin by methyltetrahydrofolate and the methylation of homocysteine. The B12-binding domain binds the cofactor. The AdoMet activation domain binds S-adenosyl-L-methionine. Under aerobic conditions cob(I)alamin can be converted to inactive cob(II)alamin. Reductive methylation by S-adenosyl-L-methionine and flavodoxin regenerates methylcobalamin.</text>
</comment>
<feature type="binding site" evidence="22 24">
    <location>
        <position position="309"/>
    </location>
    <ligand>
        <name>Zn(2+)</name>
        <dbReference type="ChEBI" id="CHEBI:29105"/>
    </ligand>
</feature>
<feature type="binding site" evidence="23">
    <location>
        <begin position="1209"/>
        <end position="1210"/>
    </location>
    <ligand>
        <name>S-adenosyl-L-methionine</name>
        <dbReference type="ChEBI" id="CHEBI:59789"/>
    </ligand>
</feature>
<dbReference type="Gene3D" id="3.20.20.330">
    <property type="entry name" value="Homocysteine-binding-like domain"/>
    <property type="match status" value="1"/>
</dbReference>
<evidence type="ECO:0000256" key="1">
    <source>
        <dbReference type="ARBA" id="ARBA00001700"/>
    </source>
</evidence>
<dbReference type="GO" id="GO:0008705">
    <property type="term" value="F:methionine synthase activity"/>
    <property type="evidence" value="ECO:0007669"/>
    <property type="project" value="UniProtKB-UniRule"/>
</dbReference>
<dbReference type="InterPro" id="IPR000489">
    <property type="entry name" value="Pterin-binding_dom"/>
</dbReference>
<dbReference type="SUPFAM" id="SSF82282">
    <property type="entry name" value="Homocysteine S-methyltransferase"/>
    <property type="match status" value="1"/>
</dbReference>
<dbReference type="Gene3D" id="3.20.20.20">
    <property type="entry name" value="Dihydropteroate synthase-like"/>
    <property type="match status" value="1"/>
</dbReference>
<dbReference type="Pfam" id="PF02310">
    <property type="entry name" value="B12-binding"/>
    <property type="match status" value="1"/>
</dbReference>
<dbReference type="PANTHER" id="PTHR45833">
    <property type="entry name" value="METHIONINE SYNTHASE"/>
    <property type="match status" value="1"/>
</dbReference>
<feature type="domain" description="AdoMet activation" evidence="27">
    <location>
        <begin position="896"/>
        <end position="1245"/>
    </location>
</feature>
<dbReference type="FunFam" id="3.20.20.330:FF:000001">
    <property type="entry name" value="Methionine synthase"/>
    <property type="match status" value="1"/>
</dbReference>
<dbReference type="EMBL" id="QKZK01000012">
    <property type="protein sequence ID" value="PZX16698.1"/>
    <property type="molecule type" value="Genomic_DNA"/>
</dbReference>
<dbReference type="InterPro" id="IPR011822">
    <property type="entry name" value="MetH"/>
</dbReference>
<sequence>MNRNEQLYTALRERVLLLDGAMGSMIQRYKLQEEDFRGDILKNHAHPMQGNNDILVLTRPDVIEAIHRQYLEAGSDIIETNTFNATSISQADYHCEHLVYDINYRGALLARKVADEMSTPDRVRFVAGALGPTNKTASLSPDVNQPAFRAVSFDDLRNCYREQVKGLLDGGVDILLVETIFDTLNAKAALVAINEELKSRGIAKFPLMVSATVADKSGRTLSGQTIEAFLNSVSHIDLLSVGLNCSFGATDLRTYIEEMGEKSPFFISAYPNAGLPNQFGEYDETPEEMTRQIREYLSGGLVNILGGCCGTTPDHIRAFAKIIHEAKIHHPRPLDHTTRLSGLEPFTFTPEINFVNVGERTNVAGSKKFARLIKEEKYEEALSVARDMVEGGAQIIDVNMDDAMLDAKKEMVTFLNMMASDPEISRLPVMIDSSKWEVLEAGLKCVQGKAIVNSISLKEGEEEFIAHAQKIKQYGAAVVVMAFDEKGQADNLERRKEICSRAYKLLTETVQFPAEDIIFDPNILAIATGIEEHNNYGVDFIKSVKWIKENLPYTRVSGGVSNLSFSFRGNDVVREAMHSVFLYYAIKEGMDMGIVNPGMLQIYDEIPKDLLELVEDVVLNRRPDATERLIEFAEKIKDQKLAGKDDDKLKWRELPLQERLNHSLVKGIADFLEEDLAEARTKYPFSLDIIEGPLMDGMNIVGDLFGAGKMFLPQVVKTARVMKKAVAYLQPFIEAEKAASGNTSTSAGKIIMATVKGDVHDIGKNIVGVILACNNYEIIDLGVMVPCDKILDAAIEHNADIIGLSGLITPSLEEMVHVAKEMQRRGMSMPLMIGGATTSKIHTAVKIEPNYAHPVVYVKDASKSVQVVSALLSKDKETFIAETRAEYEALREQNNRKTNIRLVSLAEARQKKFQIDWNQVDFDLPEFAGVHTLTDYPIAEIRKYIDWRFFFHAWRLQGNFDGVDKVTDEASKKVWLEGYEEGDERIKALEALNVYRDAQQMLDRIISDKMLQANAVFGIFPANSVDDDDIEVYEDESRTKVLTRFCHIREQQEKAGKTNYFCLSDFVAPKSSGKFDHIGGFAVTTGIGIEKWIEKFEKDHDDYKSILLKAVADRLAEAFAELLHHRVRTQFWGYAANESLSMDEIVRERYQGIRPALGYPACPDHSEKRKLFDLMKVEEKSGITLTEHFSMYPTAAVSGIYLAHPEAVYFGVGKIGADQVEDLARRKGVSPEETEKWIPLNLAYK</sequence>
<keyword evidence="14" id="KW-0677">Repeat</keyword>
<dbReference type="Pfam" id="PF00809">
    <property type="entry name" value="Pterin_bind"/>
    <property type="match status" value="1"/>
</dbReference>
<evidence type="ECO:0000256" key="4">
    <source>
        <dbReference type="ARBA" id="ARBA00005178"/>
    </source>
</evidence>
<evidence type="ECO:0000259" key="28">
    <source>
        <dbReference type="PROSITE" id="PS51332"/>
    </source>
</evidence>
<evidence type="ECO:0000256" key="10">
    <source>
        <dbReference type="ARBA" id="ARBA00022628"/>
    </source>
</evidence>
<dbReference type="UniPathway" id="UPA00051">
    <property type="reaction ID" value="UER00081"/>
</dbReference>
<keyword evidence="11 21" id="KW-0808">Transferase</keyword>
<dbReference type="SMART" id="SM01018">
    <property type="entry name" value="B12-binding_2"/>
    <property type="match status" value="1"/>
</dbReference>
<evidence type="ECO:0000259" key="27">
    <source>
        <dbReference type="PROSITE" id="PS50974"/>
    </source>
</evidence>
<dbReference type="Gene3D" id="3.10.196.10">
    <property type="entry name" value="Vitamin B12-dependent methionine synthase, activation domain"/>
    <property type="match status" value="1"/>
</dbReference>
<dbReference type="InterPro" id="IPR036594">
    <property type="entry name" value="Meth_synthase_dom"/>
</dbReference>
<evidence type="ECO:0000259" key="29">
    <source>
        <dbReference type="PROSITE" id="PS51337"/>
    </source>
</evidence>
<evidence type="ECO:0000256" key="7">
    <source>
        <dbReference type="ARBA" id="ARBA00013998"/>
    </source>
</evidence>
<dbReference type="PROSITE" id="PS50974">
    <property type="entry name" value="ADOMET_ACTIVATION"/>
    <property type="match status" value="1"/>
</dbReference>
<dbReference type="Pfam" id="PF02574">
    <property type="entry name" value="S-methyl_trans"/>
    <property type="match status" value="1"/>
</dbReference>
<dbReference type="PROSITE" id="PS50972">
    <property type="entry name" value="PTERIN_BINDING"/>
    <property type="match status" value="1"/>
</dbReference>
<comment type="similarity">
    <text evidence="5">Belongs to the vitamin-B12 dependent methionine synthase family.</text>
</comment>
<dbReference type="CDD" id="cd00740">
    <property type="entry name" value="MeTr"/>
    <property type="match status" value="1"/>
</dbReference>
<dbReference type="SUPFAM" id="SSF56507">
    <property type="entry name" value="Methionine synthase activation domain-like"/>
    <property type="match status" value="1"/>
</dbReference>
<comment type="pathway">
    <text evidence="4 21">Amino-acid biosynthesis; L-methionine biosynthesis via de novo pathway; L-methionine from L-homocysteine (MetH route): step 1/1.</text>
</comment>
<keyword evidence="12 21" id="KW-0949">S-adenosyl-L-methionine</keyword>
<evidence type="ECO:0000259" key="26">
    <source>
        <dbReference type="PROSITE" id="PS50972"/>
    </source>
</evidence>
<name>A0A2W7N9H3_9BACT</name>
<dbReference type="AlphaFoldDB" id="A0A2W7N9H3"/>
<comment type="cofactor">
    <cofactor evidence="3 21 22">
        <name>methylcob(III)alamin</name>
        <dbReference type="ChEBI" id="CHEBI:28115"/>
    </cofactor>
</comment>
<organism evidence="30 31">
    <name type="scientific">Breznakibacter xylanolyticus</name>
    <dbReference type="NCBI Taxonomy" id="990"/>
    <lineage>
        <taxon>Bacteria</taxon>
        <taxon>Pseudomonadati</taxon>
        <taxon>Bacteroidota</taxon>
        <taxon>Bacteroidia</taxon>
        <taxon>Marinilabiliales</taxon>
        <taxon>Marinilabiliaceae</taxon>
        <taxon>Breznakibacter</taxon>
    </lineage>
</organism>
<dbReference type="InterPro" id="IPR037010">
    <property type="entry name" value="VitB12-dep_Met_synth_activ_sf"/>
</dbReference>
<comment type="caution">
    <text evidence="30">The sequence shown here is derived from an EMBL/GenBank/DDBJ whole genome shotgun (WGS) entry which is preliminary data.</text>
</comment>
<evidence type="ECO:0000256" key="2">
    <source>
        <dbReference type="ARBA" id="ARBA00001947"/>
    </source>
</evidence>
<evidence type="ECO:0000256" key="20">
    <source>
        <dbReference type="NCBIfam" id="TIGR02082"/>
    </source>
</evidence>
<dbReference type="Proteomes" id="UP000249239">
    <property type="component" value="Unassembled WGS sequence"/>
</dbReference>
<feature type="binding site" evidence="23">
    <location>
        <position position="1154"/>
    </location>
    <ligand>
        <name>S-adenosyl-L-methionine</name>
        <dbReference type="ChEBI" id="CHEBI:59789"/>
    </ligand>
</feature>
<dbReference type="Gene3D" id="1.10.1240.10">
    <property type="entry name" value="Methionine synthase domain"/>
    <property type="match status" value="1"/>
</dbReference>
<comment type="function">
    <text evidence="18 21">Catalyzes the transfer of a methyl group from methyl-cobalamin to homocysteine, yielding enzyme-bound cob(I)alamin and methionine. Subsequently, remethylates the cofactor using methyltetrahydrofolate.</text>
</comment>
<evidence type="ECO:0000256" key="11">
    <source>
        <dbReference type="ARBA" id="ARBA00022679"/>
    </source>
</evidence>
<evidence type="ECO:0000256" key="24">
    <source>
        <dbReference type="PROSITE-ProRule" id="PRU00333"/>
    </source>
</evidence>
<dbReference type="CDD" id="cd02069">
    <property type="entry name" value="methionine_synthase_B12_BD"/>
    <property type="match status" value="1"/>
</dbReference>
<dbReference type="PROSITE" id="PS51337">
    <property type="entry name" value="B12_BINDING_NTER"/>
    <property type="match status" value="1"/>
</dbReference>
<protein>
    <recommendedName>
        <fullName evidence="7 20">Methionine synthase</fullName>
        <ecNumber evidence="6 20">2.1.1.13</ecNumber>
    </recommendedName>
    <alternativeName>
        <fullName evidence="19 21">5-methyltetrahydrofolate--homocysteine methyltransferase</fullName>
    </alternativeName>
</protein>
<feature type="binding site" evidence="23">
    <location>
        <position position="809"/>
    </location>
    <ligand>
        <name>methylcob(III)alamin</name>
        <dbReference type="ChEBI" id="CHEBI:28115"/>
    </ligand>
</feature>
<dbReference type="OrthoDB" id="9803687at2"/>
<gene>
    <name evidence="30" type="ORF">LX69_01768</name>
</gene>
<dbReference type="RefSeq" id="WP_111445534.1">
    <property type="nucleotide sequence ID" value="NZ_QKZK01000012.1"/>
</dbReference>
<comment type="cofactor">
    <cofactor evidence="2 21 24">
        <name>Zn(2+)</name>
        <dbReference type="ChEBI" id="CHEBI:29105"/>
    </cofactor>
</comment>
<dbReference type="GO" id="GO:0032259">
    <property type="term" value="P:methylation"/>
    <property type="evidence" value="ECO:0007669"/>
    <property type="project" value="UniProtKB-KW"/>
</dbReference>
<evidence type="ECO:0000256" key="5">
    <source>
        <dbReference type="ARBA" id="ARBA00010398"/>
    </source>
</evidence>
<dbReference type="SUPFAM" id="SSF51717">
    <property type="entry name" value="Dihydropteroate synthetase-like"/>
    <property type="match status" value="1"/>
</dbReference>
<keyword evidence="9 21" id="KW-0028">Amino-acid biosynthesis</keyword>
<evidence type="ECO:0000256" key="19">
    <source>
        <dbReference type="ARBA" id="ARBA00031040"/>
    </source>
</evidence>
<dbReference type="Pfam" id="PF02965">
    <property type="entry name" value="Met_synt_B12"/>
    <property type="match status" value="1"/>
</dbReference>
<dbReference type="InterPro" id="IPR003759">
    <property type="entry name" value="Cbl-bd_cap"/>
</dbReference>
<dbReference type="FunFam" id="3.40.50.280:FF:000001">
    <property type="entry name" value="Methionine synthase"/>
    <property type="match status" value="1"/>
</dbReference>
<feature type="binding site" evidence="23">
    <location>
        <position position="805"/>
    </location>
    <ligand>
        <name>methylcob(III)alamin</name>
        <dbReference type="ChEBI" id="CHEBI:28115"/>
    </ligand>
</feature>
<dbReference type="SUPFAM" id="SSF52242">
    <property type="entry name" value="Cobalamin (vitamin B12)-binding domain"/>
    <property type="match status" value="1"/>
</dbReference>
<keyword evidence="17 21" id="KW-0170">Cobalt</keyword>
<evidence type="ECO:0000256" key="22">
    <source>
        <dbReference type="PIRSR" id="PIRSR000381-1"/>
    </source>
</evidence>
<dbReference type="InterPro" id="IPR050554">
    <property type="entry name" value="Met_Synthase/Corrinoid"/>
</dbReference>
<dbReference type="PROSITE" id="PS51332">
    <property type="entry name" value="B12_BINDING"/>
    <property type="match status" value="1"/>
</dbReference>
<evidence type="ECO:0000256" key="9">
    <source>
        <dbReference type="ARBA" id="ARBA00022605"/>
    </source>
</evidence>
<evidence type="ECO:0000256" key="15">
    <source>
        <dbReference type="ARBA" id="ARBA00022833"/>
    </source>
</evidence>
<accession>A0A2W7N9H3</accession>
<evidence type="ECO:0000256" key="13">
    <source>
        <dbReference type="ARBA" id="ARBA00022723"/>
    </source>
</evidence>
<evidence type="ECO:0000256" key="23">
    <source>
        <dbReference type="PIRSR" id="PIRSR000381-2"/>
    </source>
</evidence>
<feature type="binding site" evidence="23">
    <location>
        <begin position="757"/>
        <end position="761"/>
    </location>
    <ligand>
        <name>methylcob(III)alamin</name>
        <dbReference type="ChEBI" id="CHEBI:28115"/>
    </ligand>
</feature>
<keyword evidence="16 21" id="KW-0486">Methionine biosynthesis</keyword>
<feature type="binding site" evidence="22 24">
    <location>
        <position position="308"/>
    </location>
    <ligand>
        <name>Zn(2+)</name>
        <dbReference type="ChEBI" id="CHEBI:29105"/>
    </ligand>
</feature>
<dbReference type="InterPro" id="IPR011005">
    <property type="entry name" value="Dihydropteroate_synth-like_sf"/>
</dbReference>
<dbReference type="GO" id="GO:0005829">
    <property type="term" value="C:cytosol"/>
    <property type="evidence" value="ECO:0007669"/>
    <property type="project" value="TreeGrafter"/>
</dbReference>
<dbReference type="InterPro" id="IPR004223">
    <property type="entry name" value="VitB12-dep_Met_synth_activ_dom"/>
</dbReference>
<dbReference type="Gene3D" id="3.40.50.280">
    <property type="entry name" value="Cobalamin-binding domain"/>
    <property type="match status" value="1"/>
</dbReference>
<dbReference type="GO" id="GO:0031419">
    <property type="term" value="F:cobalamin binding"/>
    <property type="evidence" value="ECO:0007669"/>
    <property type="project" value="UniProtKB-UniRule"/>
</dbReference>
<dbReference type="SUPFAM" id="SSF47644">
    <property type="entry name" value="Methionine synthase domain"/>
    <property type="match status" value="1"/>
</dbReference>
<keyword evidence="31" id="KW-1185">Reference proteome</keyword>
<feature type="domain" description="Hcy-binding" evidence="25">
    <location>
        <begin position="4"/>
        <end position="323"/>
    </location>
</feature>
<dbReference type="InterPro" id="IPR006158">
    <property type="entry name" value="Cobalamin-bd"/>
</dbReference>
<dbReference type="PANTHER" id="PTHR45833:SF1">
    <property type="entry name" value="METHIONINE SYNTHASE"/>
    <property type="match status" value="1"/>
</dbReference>
<evidence type="ECO:0000256" key="3">
    <source>
        <dbReference type="ARBA" id="ARBA00001956"/>
    </source>
</evidence>
<dbReference type="NCBIfam" id="NF007024">
    <property type="entry name" value="PRK09490.1"/>
    <property type="match status" value="1"/>
</dbReference>
<feature type="binding site" description="axial binding residue" evidence="22">
    <location>
        <position position="760"/>
    </location>
    <ligand>
        <name>methylcob(III)alamin</name>
        <dbReference type="ChEBI" id="CHEBI:28115"/>
    </ligand>
    <ligandPart>
        <name>Co</name>
        <dbReference type="ChEBI" id="CHEBI:27638"/>
    </ligandPart>
</feature>
<feature type="domain" description="B12-binding N-terminal" evidence="29">
    <location>
        <begin position="647"/>
        <end position="741"/>
    </location>
</feature>
<reference evidence="30 31" key="1">
    <citation type="submission" date="2018-06" db="EMBL/GenBank/DDBJ databases">
        <title>Genomic Encyclopedia of Archaeal and Bacterial Type Strains, Phase II (KMG-II): from individual species to whole genera.</title>
        <authorList>
            <person name="Goeker M."/>
        </authorList>
    </citation>
    <scope>NUCLEOTIDE SEQUENCE [LARGE SCALE GENOMIC DNA]</scope>
    <source>
        <strain evidence="30 31">DSM 6779</strain>
    </source>
</reference>
<dbReference type="InterPro" id="IPR003726">
    <property type="entry name" value="HCY_dom"/>
</dbReference>
<keyword evidence="10 21" id="KW-0846">Cobalamin</keyword>
<feature type="binding site" evidence="23">
    <location>
        <position position="691"/>
    </location>
    <ligand>
        <name>methylcob(III)alamin</name>
        <dbReference type="ChEBI" id="CHEBI:28115"/>
    </ligand>
</feature>
<evidence type="ECO:0000259" key="25">
    <source>
        <dbReference type="PROSITE" id="PS50970"/>
    </source>
</evidence>
<comment type="catalytic activity">
    <reaction evidence="1 21">
        <text>(6S)-5-methyl-5,6,7,8-tetrahydrofolate + L-homocysteine = (6S)-5,6,7,8-tetrahydrofolate + L-methionine</text>
        <dbReference type="Rhea" id="RHEA:11172"/>
        <dbReference type="ChEBI" id="CHEBI:18608"/>
        <dbReference type="ChEBI" id="CHEBI:57453"/>
        <dbReference type="ChEBI" id="CHEBI:57844"/>
        <dbReference type="ChEBI" id="CHEBI:58199"/>
        <dbReference type="EC" id="2.1.1.13"/>
    </reaction>
</comment>
<feature type="domain" description="Pterin-binding" evidence="26">
    <location>
        <begin position="354"/>
        <end position="619"/>
    </location>
</feature>
<dbReference type="EC" id="2.1.1.13" evidence="6 20"/>